<keyword evidence="3" id="KW-1185">Reference proteome</keyword>
<dbReference type="EMBL" id="JAHUTI010014100">
    <property type="protein sequence ID" value="MED6237173.1"/>
    <property type="molecule type" value="Genomic_DNA"/>
</dbReference>
<feature type="chain" id="PRO_5046355148" evidence="1">
    <location>
        <begin position="18"/>
        <end position="65"/>
    </location>
</feature>
<evidence type="ECO:0000313" key="3">
    <source>
        <dbReference type="Proteomes" id="UP001345963"/>
    </source>
</evidence>
<evidence type="ECO:0000256" key="1">
    <source>
        <dbReference type="SAM" id="SignalP"/>
    </source>
</evidence>
<keyword evidence="1" id="KW-0732">Signal</keyword>
<sequence length="65" mass="7124">PTSCCLLTKLLGSLVLAIVESTLNFLAEEWCYTCLALPNPGRNPVRGSKRLENCVEVHLQAGQRP</sequence>
<reference evidence="2 3" key="1">
    <citation type="submission" date="2021-07" db="EMBL/GenBank/DDBJ databases">
        <authorList>
            <person name="Palmer J.M."/>
        </authorList>
    </citation>
    <scope>NUCLEOTIDE SEQUENCE [LARGE SCALE GENOMIC DNA]</scope>
    <source>
        <strain evidence="2 3">AT_MEX2019</strain>
        <tissue evidence="2">Muscle</tissue>
    </source>
</reference>
<dbReference type="Proteomes" id="UP001345963">
    <property type="component" value="Unassembled WGS sequence"/>
</dbReference>
<proteinExistence type="predicted"/>
<feature type="signal peptide" evidence="1">
    <location>
        <begin position="1"/>
        <end position="17"/>
    </location>
</feature>
<accession>A0ABU7AH12</accession>
<evidence type="ECO:0000313" key="2">
    <source>
        <dbReference type="EMBL" id="MED6237173.1"/>
    </source>
</evidence>
<gene>
    <name evidence="2" type="ORF">ATANTOWER_020186</name>
</gene>
<name>A0ABU7AH12_9TELE</name>
<feature type="non-terminal residue" evidence="2">
    <location>
        <position position="1"/>
    </location>
</feature>
<comment type="caution">
    <text evidence="2">The sequence shown here is derived from an EMBL/GenBank/DDBJ whole genome shotgun (WGS) entry which is preliminary data.</text>
</comment>
<protein>
    <submittedName>
        <fullName evidence="2">Uncharacterized protein</fullName>
    </submittedName>
</protein>
<organism evidence="2 3">
    <name type="scientific">Ataeniobius toweri</name>
    <dbReference type="NCBI Taxonomy" id="208326"/>
    <lineage>
        <taxon>Eukaryota</taxon>
        <taxon>Metazoa</taxon>
        <taxon>Chordata</taxon>
        <taxon>Craniata</taxon>
        <taxon>Vertebrata</taxon>
        <taxon>Euteleostomi</taxon>
        <taxon>Actinopterygii</taxon>
        <taxon>Neopterygii</taxon>
        <taxon>Teleostei</taxon>
        <taxon>Neoteleostei</taxon>
        <taxon>Acanthomorphata</taxon>
        <taxon>Ovalentaria</taxon>
        <taxon>Atherinomorphae</taxon>
        <taxon>Cyprinodontiformes</taxon>
        <taxon>Goodeidae</taxon>
        <taxon>Ataeniobius</taxon>
    </lineage>
</organism>